<comment type="caution">
    <text evidence="1">The sequence shown here is derived from an EMBL/GenBank/DDBJ whole genome shotgun (WGS) entry which is preliminary data.</text>
</comment>
<evidence type="ECO:0000313" key="1">
    <source>
        <dbReference type="EMBL" id="KAJ3805000.1"/>
    </source>
</evidence>
<organism evidence="1 2">
    <name type="scientific">Lentinula aff. lateritia</name>
    <dbReference type="NCBI Taxonomy" id="2804960"/>
    <lineage>
        <taxon>Eukaryota</taxon>
        <taxon>Fungi</taxon>
        <taxon>Dikarya</taxon>
        <taxon>Basidiomycota</taxon>
        <taxon>Agaricomycotina</taxon>
        <taxon>Agaricomycetes</taxon>
        <taxon>Agaricomycetidae</taxon>
        <taxon>Agaricales</taxon>
        <taxon>Marasmiineae</taxon>
        <taxon>Omphalotaceae</taxon>
        <taxon>Lentinula</taxon>
    </lineage>
</organism>
<dbReference type="EMBL" id="MU795723">
    <property type="protein sequence ID" value="KAJ3805000.1"/>
    <property type="molecule type" value="Genomic_DNA"/>
</dbReference>
<sequence>MAQRVLADNRLLREGQTLPGEEDPPPEMPKTGPMELLRKRKRVVDSEEEAKGIEGKDEEQEQEEEQGEEEEEELAPKKARSSKGKERAVE</sequence>
<name>A0ACC1TJT1_9AGAR</name>
<dbReference type="Proteomes" id="UP001163835">
    <property type="component" value="Unassembled WGS sequence"/>
</dbReference>
<accession>A0ACC1TJT1</accession>
<reference evidence="1" key="1">
    <citation type="submission" date="2022-09" db="EMBL/GenBank/DDBJ databases">
        <title>A Global Phylogenomic Analysis of the Shiitake Genus Lentinula.</title>
        <authorList>
            <consortium name="DOE Joint Genome Institute"/>
            <person name="Sierra-Patev S."/>
            <person name="Min B."/>
            <person name="Naranjo-Ortiz M."/>
            <person name="Looney B."/>
            <person name="Konkel Z."/>
            <person name="Slot J.C."/>
            <person name="Sakamoto Y."/>
            <person name="Steenwyk J.L."/>
            <person name="Rokas A."/>
            <person name="Carro J."/>
            <person name="Camarero S."/>
            <person name="Ferreira P."/>
            <person name="Molpeceres G."/>
            <person name="Ruiz-Duenas F.J."/>
            <person name="Serrano A."/>
            <person name="Henrissat B."/>
            <person name="Drula E."/>
            <person name="Hughes K.W."/>
            <person name="Mata J.L."/>
            <person name="Ishikawa N.K."/>
            <person name="Vargas-Isla R."/>
            <person name="Ushijima S."/>
            <person name="Smith C.A."/>
            <person name="Ahrendt S."/>
            <person name="Andreopoulos W."/>
            <person name="He G."/>
            <person name="Labutti K."/>
            <person name="Lipzen A."/>
            <person name="Ng V."/>
            <person name="Riley R."/>
            <person name="Sandor L."/>
            <person name="Barry K."/>
            <person name="Martinez A.T."/>
            <person name="Xiao Y."/>
            <person name="Gibbons J.G."/>
            <person name="Terashima K."/>
            <person name="Grigoriev I.V."/>
            <person name="Hibbett D.S."/>
        </authorList>
    </citation>
    <scope>NUCLEOTIDE SEQUENCE</scope>
    <source>
        <strain evidence="1">TMI1499</strain>
    </source>
</reference>
<gene>
    <name evidence="1" type="ORF">F5876DRAFT_82308</name>
</gene>
<evidence type="ECO:0000313" key="2">
    <source>
        <dbReference type="Proteomes" id="UP001163835"/>
    </source>
</evidence>
<protein>
    <submittedName>
        <fullName evidence="1">Uncharacterized protein</fullName>
    </submittedName>
</protein>
<keyword evidence="2" id="KW-1185">Reference proteome</keyword>
<proteinExistence type="predicted"/>